<feature type="compositionally biased region" description="Acidic residues" evidence="7">
    <location>
        <begin position="2198"/>
        <end position="2212"/>
    </location>
</feature>
<feature type="region of interest" description="Disordered" evidence="7">
    <location>
        <begin position="630"/>
        <end position="666"/>
    </location>
</feature>
<evidence type="ECO:0000259" key="10">
    <source>
        <dbReference type="Pfam" id="PF25785"/>
    </source>
</evidence>
<comment type="similarity">
    <text evidence="2">Belongs to the TPR family.</text>
</comment>
<sequence>MVGSEGVCIFSPLVTGEEWAVIPSEIAKKIESFFTEKVQELITSKALLETNRYNAEQSLIQVREELDKVTEENENLRSRFEISTSTITTLEEQVSTLNVEFSKLQTTCRKLEEDAAEFRHQRNLAVDERDEHLKMLQRRNLEIERMQSDMKSLMEQLETATNTKCEALAKADAVESMKLTLEYREKRINQERSLLNSQVESLTEELHLKTEELLNMRRDNTSRCIQLETKLSEKTQELEVAVDQIKHMTELNNNLTERIEELAQNLANQRDNEGKINESYLQEVDAKTKLASAYQQMYEESKQHAERLKEALDEVQELLKDATAKYGELETKHKENELSHEEVVNKKNEYIAILKSELQTANELLENSKQFKLHKDMEDISPTAATTSNLLKTGMTFTELYSKYVAMSERILNLQEENARLNNYISNIVKEIEDKGPFVQKLKDDYSRLADASDQLRNHNDALMIEIEQLRDSNAECRRLENSTARENSRLQKDIADLSRQVCHLLQEVEQCRLGSSRASPEMDFTDSLSSADIITKKLVTFNDIQEMQQNNRKLLSVVRELTEKQEEAESFDPAAISNLKTKLDNMREQQQELLEDKEKQSKMMETLKNQRDMYKNLYSQVVKGSGEDISFNTQESVDSNKTTKDSMSGSNHSEEKEKINREHENQIEKLKKQIEQIKKEKDTYREEKLANEKILEEQIDVLRKENKDLTTLNCKLVAQSEMNEEKFKIMKNNMEVLKKQVSALEKQNKIFSDTILKHEQTISYLRDDALQAHTKLSKAEVKLGNIEKENSLLKDSEARVRRELESLTQQTHSQHIIHSNIELIKATLERTDSEGKLRLEARLDEAHRECSALRRRLQEEQDRFRQLTDHLQNQTQTAVKRCEEEKAVADKLRKELGEIREELGSKNSQIDELTKKIKLSILAIPETNGEGKKIRNLEEQLDNAQAEIVTLKAKVKSAKDASDQYFNIAENAEKQMKLVVDQQEELKAEIEKYKNTVRELQERCSELEGELSIQMDDQDMANVGNMTKHTQLQEELNVRSLDLKASREQLENCRSECKALIDNLKAVENKYAREVMLHSADLQALTEMKEELNLSRNEANEIKQARDNAISALEESKASWKVQEEYLIKDKSELETRLKDLDAQNSLLLGQMDTLNSQLTILQSQVSSENVNQSMNESTSSVNRSFTEDEIKSSEQLLKVIRYLRQEKDVAVSKSEILEAEHSRVKSKLEMVTKQLEEMKQVVENERQKSEVSVVTAAKHAEVLRRVETLNAITDSNRALRQERDNLVIQVNELRGRTEKLEEELSPLQEKNIELNTKAEAMQTENISLRAECNRWRQRANILIEKSNRTSPEDWKKLQNERDNLSKQLIIERSNIVKLNDEVNTLKQDKVKLEEQLKNLRSQNYSQAEELNKLKEEVALLRTQITNMNSTLEQVQEQNKKLSDENKLIQEDGANKDVTINELKNNLTQVRKIAKKYKIQFEDQTKEMETLKQQQAEQKELLQNENTQREEQLKNEHQVELEERMSQMEQRNKEVLEQLNQQVLEMTEENENQKREIERVKQSSLEKEERFKQLFKNAKDRIVTLTEHNKELKEELKTQDRPGKSGDSSNGEMLAKIEALLKEKDEMIAEHLQEKEKLNSEIDVLTQKVTQLQRQLGLQQGSKPSTSSGTTEKSVTEPPTANIKPMAGHSTNTQTQSVPIQPWRNAGETPLASIRPMSAQLRTVAVPPTSQSPSAVMVPPQQQVHTTGSSNNIEALSSSPTSSHTDYVPATSSASSAMLGPRQVAVPPSQSSQDAEDEDNSVQVHTAPQQQAVALVLPRVEPPTGSSSSSSGPTQEQGTSSSSNTVTTSQAGHKRQRDSDTEACQADDQGKASQQCKRTRLQQTGTVSDSGLEVEYQVPTSSQRDHDDDNVIVLESDEDGGADEGEGADDEPDDPDTEGYDIEGMEQDNYEEADCPEEEEEEAGNEVEVIDDSSEVPNQSERSAVEGNSAEESAEQPQSEAISSGTDGTSSGVTISQASPSVPPATMSMFSRSSRPIPPLARPQQSHLLLPHVEEGGDDSIVPSTPTLFVPRRSDGFGEAVSSPHVPSGRFTFSDSAPPGTSGSNEVVPEQTLEVMNMDENSTGRSVPSTPLQSSPQEAVPATEEQNSGQSGQPDDIPTIMVSGAEDDTEQVADGGAGDMGPPAVAGTSSESMQPEDQGEDMMEGDDEVSSEGEKPPSTEEGEEEGREAEASPSTNGRSRHQRGMATARRQTRNIGRGYSRSGPTPIIWGEIRQQNPNQQQRLQGHTPPNFNRMARRSRGRSPFRRF</sequence>
<dbReference type="GO" id="GO:0034399">
    <property type="term" value="C:nuclear periphery"/>
    <property type="evidence" value="ECO:0007669"/>
    <property type="project" value="UniProtKB-ARBA"/>
</dbReference>
<dbReference type="Pfam" id="PF07926">
    <property type="entry name" value="TPR_MLP1_2"/>
    <property type="match status" value="1"/>
</dbReference>
<feature type="compositionally biased region" description="Low complexity" evidence="7">
    <location>
        <begin position="2274"/>
        <end position="2285"/>
    </location>
</feature>
<dbReference type="Pfam" id="PF25481">
    <property type="entry name" value="Nucleoprot-TPR"/>
    <property type="match status" value="1"/>
</dbReference>
<feature type="region of interest" description="Disordered" evidence="7">
    <location>
        <begin position="1593"/>
        <end position="1613"/>
    </location>
</feature>
<feature type="compositionally biased region" description="Basic and acidic residues" evidence="7">
    <location>
        <begin position="653"/>
        <end position="666"/>
    </location>
</feature>
<feature type="compositionally biased region" description="Polar residues" evidence="7">
    <location>
        <begin position="1729"/>
        <end position="1777"/>
    </location>
</feature>
<evidence type="ECO:0000256" key="6">
    <source>
        <dbReference type="SAM" id="Coils"/>
    </source>
</evidence>
<evidence type="ECO:0000259" key="9">
    <source>
        <dbReference type="Pfam" id="PF25481"/>
    </source>
</evidence>
<comment type="subcellular location">
    <subcellularLocation>
        <location evidence="1">Nucleus</location>
    </subcellularLocation>
</comment>
<feature type="compositionally biased region" description="Basic and acidic residues" evidence="7">
    <location>
        <begin position="1593"/>
        <end position="1605"/>
    </location>
</feature>
<evidence type="ECO:0000256" key="7">
    <source>
        <dbReference type="SAM" id="MobiDB-lite"/>
    </source>
</evidence>
<feature type="coiled-coil region" evidence="6">
    <location>
        <begin position="411"/>
        <end position="501"/>
    </location>
</feature>
<feature type="coiled-coil region" evidence="6">
    <location>
        <begin position="545"/>
        <end position="618"/>
    </location>
</feature>
<evidence type="ECO:0000313" key="12">
    <source>
        <dbReference type="Proteomes" id="UP001516400"/>
    </source>
</evidence>
<keyword evidence="4 6" id="KW-0175">Coiled coil</keyword>
<feature type="region of interest" description="Disordered" evidence="7">
    <location>
        <begin position="1653"/>
        <end position="2308"/>
    </location>
</feature>
<evidence type="ECO:0000313" key="11">
    <source>
        <dbReference type="EMBL" id="KAL3284422.1"/>
    </source>
</evidence>
<accession>A0ABD2P0C8</accession>
<evidence type="ECO:0000256" key="1">
    <source>
        <dbReference type="ARBA" id="ARBA00004123"/>
    </source>
</evidence>
<dbReference type="PANTHER" id="PTHR18898:SF2">
    <property type="entry name" value="NUCLEOPROTEIN TPR"/>
    <property type="match status" value="1"/>
</dbReference>
<feature type="compositionally biased region" description="Low complexity" evidence="7">
    <location>
        <begin position="1653"/>
        <end position="1662"/>
    </location>
</feature>
<feature type="compositionally biased region" description="Polar residues" evidence="7">
    <location>
        <begin position="2120"/>
        <end position="2138"/>
    </location>
</feature>
<dbReference type="InterPro" id="IPR057577">
    <property type="entry name" value="Nucleoprot-TPR/MLP1_dom"/>
</dbReference>
<feature type="compositionally biased region" description="Polar residues" evidence="7">
    <location>
        <begin position="1802"/>
        <end position="1813"/>
    </location>
</feature>
<dbReference type="Gene3D" id="1.20.5.4090">
    <property type="match status" value="1"/>
</dbReference>
<feature type="domain" description="Nucleoprotein TPR/MLP1-2" evidence="8">
    <location>
        <begin position="1030"/>
        <end position="1156"/>
    </location>
</feature>
<evidence type="ECO:0000259" key="8">
    <source>
        <dbReference type="Pfam" id="PF07926"/>
    </source>
</evidence>
<evidence type="ECO:0000256" key="3">
    <source>
        <dbReference type="ARBA" id="ARBA00019789"/>
    </source>
</evidence>
<comment type="caution">
    <text evidence="11">The sequence shown here is derived from an EMBL/GenBank/DDBJ whole genome shotgun (WGS) entry which is preliminary data.</text>
</comment>
<dbReference type="Gene3D" id="1.20.1170.10">
    <property type="match status" value="1"/>
</dbReference>
<feature type="coiled-coil region" evidence="6">
    <location>
        <begin position="52"/>
        <end position="332"/>
    </location>
</feature>
<feature type="compositionally biased region" description="Polar residues" evidence="7">
    <location>
        <begin position="2092"/>
        <end position="2106"/>
    </location>
</feature>
<feature type="compositionally biased region" description="Polar residues" evidence="7">
    <location>
        <begin position="2145"/>
        <end position="2154"/>
    </location>
</feature>
<feature type="compositionally biased region" description="Low complexity" evidence="7">
    <location>
        <begin position="1996"/>
        <end position="2017"/>
    </location>
</feature>
<dbReference type="Proteomes" id="UP001516400">
    <property type="component" value="Unassembled WGS sequence"/>
</dbReference>
<reference evidence="11 12" key="1">
    <citation type="journal article" date="2021" name="BMC Biol.">
        <title>Horizontally acquired antibacterial genes associated with adaptive radiation of ladybird beetles.</title>
        <authorList>
            <person name="Li H.S."/>
            <person name="Tang X.F."/>
            <person name="Huang Y.H."/>
            <person name="Xu Z.Y."/>
            <person name="Chen M.L."/>
            <person name="Du X.Y."/>
            <person name="Qiu B.Y."/>
            <person name="Chen P.T."/>
            <person name="Zhang W."/>
            <person name="Slipinski A."/>
            <person name="Escalona H.E."/>
            <person name="Waterhouse R.M."/>
            <person name="Zwick A."/>
            <person name="Pang H."/>
        </authorList>
    </citation>
    <scope>NUCLEOTIDE SEQUENCE [LARGE SCALE GENOMIC DNA]</scope>
    <source>
        <strain evidence="11">SYSU2018</strain>
    </source>
</reference>
<dbReference type="InterPro" id="IPR057974">
    <property type="entry name" value="NUA/TPR/MLP1-2-like_dom"/>
</dbReference>
<dbReference type="GO" id="GO:0005643">
    <property type="term" value="C:nuclear pore"/>
    <property type="evidence" value="ECO:0007669"/>
    <property type="project" value="UniProtKB-ARBA"/>
</dbReference>
<proteinExistence type="inferred from homology"/>
<feature type="compositionally biased region" description="Polar residues" evidence="7">
    <location>
        <begin position="1872"/>
        <end position="1890"/>
    </location>
</feature>
<feature type="compositionally biased region" description="Polar residues" evidence="7">
    <location>
        <begin position="1690"/>
        <end position="1700"/>
    </location>
</feature>
<evidence type="ECO:0000256" key="5">
    <source>
        <dbReference type="ARBA" id="ARBA00023242"/>
    </source>
</evidence>
<gene>
    <name evidence="11" type="ORF">HHI36_018582</name>
</gene>
<evidence type="ECO:0000256" key="4">
    <source>
        <dbReference type="ARBA" id="ARBA00023054"/>
    </source>
</evidence>
<name>A0ABD2P0C8_9CUCU</name>
<feature type="domain" description="NUA/TPR/MLP1-2-like" evidence="10">
    <location>
        <begin position="480"/>
        <end position="570"/>
    </location>
</feature>
<feature type="compositionally biased region" description="Polar residues" evidence="7">
    <location>
        <begin position="631"/>
        <end position="652"/>
    </location>
</feature>
<feature type="compositionally biased region" description="Basic residues" evidence="7">
    <location>
        <begin position="2295"/>
        <end position="2308"/>
    </location>
</feature>
<dbReference type="InterPro" id="IPR012929">
    <property type="entry name" value="Nucleoprot-TPR/MLP1-2_dom"/>
</dbReference>
<dbReference type="PANTHER" id="PTHR18898">
    <property type="entry name" value="NUCLEOPROTEIN TPR-RELATED"/>
    <property type="match status" value="1"/>
</dbReference>
<feature type="domain" description="Nucleoprotein TPR/MPL1" evidence="9">
    <location>
        <begin position="177"/>
        <end position="253"/>
    </location>
</feature>
<evidence type="ECO:0000256" key="2">
    <source>
        <dbReference type="ARBA" id="ARBA00005274"/>
    </source>
</evidence>
<keyword evidence="12" id="KW-1185">Reference proteome</keyword>
<feature type="coiled-coil region" evidence="6">
    <location>
        <begin position="1044"/>
        <end position="1152"/>
    </location>
</feature>
<feature type="compositionally biased region" description="Low complexity" evidence="7">
    <location>
        <begin position="1823"/>
        <end position="1850"/>
    </location>
</feature>
<dbReference type="EMBL" id="JABFTP020000165">
    <property type="protein sequence ID" value="KAL3284422.1"/>
    <property type="molecule type" value="Genomic_DNA"/>
</dbReference>
<organism evidence="11 12">
    <name type="scientific">Cryptolaemus montrouzieri</name>
    <dbReference type="NCBI Taxonomy" id="559131"/>
    <lineage>
        <taxon>Eukaryota</taxon>
        <taxon>Metazoa</taxon>
        <taxon>Ecdysozoa</taxon>
        <taxon>Arthropoda</taxon>
        <taxon>Hexapoda</taxon>
        <taxon>Insecta</taxon>
        <taxon>Pterygota</taxon>
        <taxon>Neoptera</taxon>
        <taxon>Endopterygota</taxon>
        <taxon>Coleoptera</taxon>
        <taxon>Polyphaga</taxon>
        <taxon>Cucujiformia</taxon>
        <taxon>Coccinelloidea</taxon>
        <taxon>Coccinellidae</taxon>
        <taxon>Scymninae</taxon>
        <taxon>Scymnini</taxon>
        <taxon>Cryptolaemus</taxon>
    </lineage>
</organism>
<protein>
    <recommendedName>
        <fullName evidence="3">Nucleoprotein TPR</fullName>
    </recommendedName>
</protein>
<keyword evidence="5" id="KW-0539">Nucleus</keyword>
<feature type="compositionally biased region" description="Acidic residues" evidence="7">
    <location>
        <begin position="1916"/>
        <end position="1975"/>
    </location>
</feature>
<feature type="coiled-coil region" evidence="6">
    <location>
        <begin position="837"/>
        <end position="1018"/>
    </location>
</feature>
<feature type="coiled-coil region" evidence="6">
    <location>
        <begin position="1278"/>
        <end position="1340"/>
    </location>
</feature>
<feature type="compositionally biased region" description="Polar residues" evidence="7">
    <location>
        <begin position="1663"/>
        <end position="1680"/>
    </location>
</feature>
<dbReference type="Pfam" id="PF25785">
    <property type="entry name" value="TPR"/>
    <property type="match status" value="1"/>
</dbReference>